<evidence type="ECO:0000256" key="6">
    <source>
        <dbReference type="ARBA" id="ARBA00022840"/>
    </source>
</evidence>
<dbReference type="Pfam" id="PF21010">
    <property type="entry name" value="HA2_C"/>
    <property type="match status" value="1"/>
</dbReference>
<feature type="compositionally biased region" description="Basic and acidic residues" evidence="10">
    <location>
        <begin position="47"/>
        <end position="60"/>
    </location>
</feature>
<dbReference type="SMART" id="SM00490">
    <property type="entry name" value="HELICc"/>
    <property type="match status" value="1"/>
</dbReference>
<keyword evidence="5" id="KW-0347">Helicase</keyword>
<evidence type="ECO:0000256" key="4">
    <source>
        <dbReference type="ARBA" id="ARBA00022801"/>
    </source>
</evidence>
<dbReference type="Pfam" id="PF00271">
    <property type="entry name" value="Helicase_C"/>
    <property type="match status" value="1"/>
</dbReference>
<keyword evidence="4" id="KW-0378">Hydrolase</keyword>
<dbReference type="AlphaFoldDB" id="A0A875S4E1"/>
<organism evidence="13 14">
    <name type="scientific">Eeniella nana</name>
    <name type="common">Yeast</name>
    <name type="synonym">Brettanomyces nanus</name>
    <dbReference type="NCBI Taxonomy" id="13502"/>
    <lineage>
        <taxon>Eukaryota</taxon>
        <taxon>Fungi</taxon>
        <taxon>Dikarya</taxon>
        <taxon>Ascomycota</taxon>
        <taxon>Saccharomycotina</taxon>
        <taxon>Pichiomycetes</taxon>
        <taxon>Pichiales</taxon>
        <taxon>Pichiaceae</taxon>
        <taxon>Brettanomyces</taxon>
    </lineage>
</organism>
<proteinExistence type="inferred from homology"/>
<dbReference type="InterPro" id="IPR014001">
    <property type="entry name" value="Helicase_ATP-bd"/>
</dbReference>
<protein>
    <recommendedName>
        <fullName evidence="1">RNA helicase</fullName>
        <ecNumber evidence="1">3.6.4.13</ecNumber>
    </recommendedName>
</protein>
<dbReference type="PANTHER" id="PTHR18934:SF91">
    <property type="entry name" value="PRE-MRNA-SPLICING FACTOR ATP-DEPENDENT RNA HELICASE PRP16"/>
    <property type="match status" value="1"/>
</dbReference>
<dbReference type="RefSeq" id="XP_038779383.1">
    <property type="nucleotide sequence ID" value="XM_038923455.1"/>
</dbReference>
<dbReference type="GeneID" id="62196581"/>
<sequence length="927" mass="106129">MSIQLSFDEDDEDSASRSALWASKSRDKVSFKRIKKEDAIKLKTEAIDVRIGDQKSKEDQLGGDDEAREPKVMASVTKFEMPPVSYEHKSILEELAQRERQWKDEAAGAQSPSSSLSDREVDRDWYMQDERVNHVYMDDYDMDDEDRVSKIDEDDLEEVSNDIDIHVHRLTPPFLDSHTVMSNHTGMIDVIRDRTGDLFKFSKNGSSVVNERRKNRDRQRNARESVRSDNSALEKVVRKGSNGTRHDGRGTRTNPPPRYSRADIQRQRQALPAYKVREQFLKVVRENQVVVVIGETGSGKTTQLPQFLYGEGYKERGLIGITQPRRVAAVSVAQRVSEEMNVKLGEEVGFSIRFEDRSSSKTRIKFMTDGILLRETLQDEDLDKYSCIIMDEAHERSLNTDILIGLFKKLLARRRDLKLIVTSATLNADKFSSFFGNAEQFIIPGRTYPVDIMFSSVPVMDYVEEAVKQVLRVHLSAENKGDILVFMTGQEDIEVTCSQIEEELDNLRKLDETIKPLQVLPIYSTLPADLQARIFERSEYRKCIVATNIAETSLTVDGIGFVIDTGLMKLKVYNARLSMESLQITPISLAQANQRAGRAGRTGPGTCYRLYTLTAAQTEMLPEPIPEIQRTNLENTILLLKSLKVKDLSRFPFLDRPSIESISTAQYQLWSEGALDNFGDLTLLGERMSRFPIEPTLSKFLILSTLDRFHCSKEVVTIVAMLSIPPIFVRPNNDMGLQKKSDSSREKFQVAESDHLTLLNIYDQFMSHGRNEKWCQHNFLQHKSLRRASEIREQLVQIMKNNKLDLTVQDCEDWNLIRECVCAAFFLNGASFKKYGQYQHLRSGLEMALHPTSALYGMGDLPKYVVYHEVILSGRVQHMNYVSTVKGEWLIEYGGVFYSKRVRGVSSKEHQRRKETEYEEYLQASKK</sequence>
<dbReference type="GO" id="GO:0000398">
    <property type="term" value="P:mRNA splicing, via spliceosome"/>
    <property type="evidence" value="ECO:0007669"/>
    <property type="project" value="UniProtKB-ARBA"/>
</dbReference>
<evidence type="ECO:0000256" key="9">
    <source>
        <dbReference type="ARBA" id="ARBA00047984"/>
    </source>
</evidence>
<keyword evidence="14" id="KW-1185">Reference proteome</keyword>
<evidence type="ECO:0000256" key="7">
    <source>
        <dbReference type="ARBA" id="ARBA00023187"/>
    </source>
</evidence>
<dbReference type="Proteomes" id="UP000662931">
    <property type="component" value="Chromosome 3"/>
</dbReference>
<dbReference type="Pfam" id="PF04408">
    <property type="entry name" value="WHD_HA2"/>
    <property type="match status" value="1"/>
</dbReference>
<feature type="region of interest" description="Disordered" evidence="10">
    <location>
        <begin position="101"/>
        <end position="122"/>
    </location>
</feature>
<evidence type="ECO:0000256" key="3">
    <source>
        <dbReference type="ARBA" id="ARBA00022741"/>
    </source>
</evidence>
<dbReference type="InterPro" id="IPR027417">
    <property type="entry name" value="P-loop_NTPase"/>
</dbReference>
<dbReference type="KEGG" id="bnn:FOA43_003180"/>
<dbReference type="OrthoDB" id="10253254at2759"/>
<keyword evidence="7" id="KW-0508">mRNA splicing</keyword>
<feature type="region of interest" description="Disordered" evidence="10">
    <location>
        <begin position="206"/>
        <end position="263"/>
    </location>
</feature>
<dbReference type="GO" id="GO:0022613">
    <property type="term" value="P:ribonucleoprotein complex biogenesis"/>
    <property type="evidence" value="ECO:0007669"/>
    <property type="project" value="UniProtKB-ARBA"/>
</dbReference>
<dbReference type="InterPro" id="IPR011709">
    <property type="entry name" value="DEAD-box_helicase_OB_fold"/>
</dbReference>
<evidence type="ECO:0000313" key="14">
    <source>
        <dbReference type="Proteomes" id="UP000662931"/>
    </source>
</evidence>
<gene>
    <name evidence="13" type="ORF">FOA43_003180</name>
</gene>
<dbReference type="FunFam" id="3.40.50.300:FF:000007">
    <property type="entry name" value="Pre-mRNA-splicing factor ATP-dependent RNA helicase"/>
    <property type="match status" value="1"/>
</dbReference>
<comment type="similarity">
    <text evidence="8">Belongs to the DEAD box helicase family. DEAH subfamily. PRP16 sub-subfamily.</text>
</comment>
<dbReference type="Gene3D" id="1.20.120.1080">
    <property type="match status" value="1"/>
</dbReference>
<evidence type="ECO:0000256" key="10">
    <source>
        <dbReference type="SAM" id="MobiDB-lite"/>
    </source>
</evidence>
<dbReference type="Pfam" id="PF00270">
    <property type="entry name" value="DEAD"/>
    <property type="match status" value="1"/>
</dbReference>
<evidence type="ECO:0000259" key="11">
    <source>
        <dbReference type="PROSITE" id="PS51192"/>
    </source>
</evidence>
<dbReference type="PANTHER" id="PTHR18934">
    <property type="entry name" value="ATP-DEPENDENT RNA HELICASE"/>
    <property type="match status" value="1"/>
</dbReference>
<feature type="domain" description="Helicase ATP-binding" evidence="11">
    <location>
        <begin position="281"/>
        <end position="444"/>
    </location>
</feature>
<evidence type="ECO:0000256" key="2">
    <source>
        <dbReference type="ARBA" id="ARBA00022664"/>
    </source>
</evidence>
<reference evidence="13" key="1">
    <citation type="submission" date="2020-10" db="EMBL/GenBank/DDBJ databases">
        <authorList>
            <person name="Roach M.J.R."/>
        </authorList>
    </citation>
    <scope>NUCLEOTIDE SEQUENCE</scope>
    <source>
        <strain evidence="13">CBS 1945</strain>
    </source>
</reference>
<keyword evidence="6" id="KW-0067">ATP-binding</keyword>
<dbReference type="GO" id="GO:0003723">
    <property type="term" value="F:RNA binding"/>
    <property type="evidence" value="ECO:0007669"/>
    <property type="project" value="TreeGrafter"/>
</dbReference>
<dbReference type="InterPro" id="IPR002464">
    <property type="entry name" value="DNA/RNA_helicase_DEAH_CS"/>
</dbReference>
<dbReference type="PROSITE" id="PS00690">
    <property type="entry name" value="DEAH_ATP_HELICASE"/>
    <property type="match status" value="1"/>
</dbReference>
<dbReference type="FunFam" id="3.40.50.300:FF:000615">
    <property type="entry name" value="pre-mRNA-splicing factor ATP-dependent RNA helicase DEAH7"/>
    <property type="match status" value="1"/>
</dbReference>
<dbReference type="PROSITE" id="PS51192">
    <property type="entry name" value="HELICASE_ATP_BIND_1"/>
    <property type="match status" value="1"/>
</dbReference>
<dbReference type="GO" id="GO:0005524">
    <property type="term" value="F:ATP binding"/>
    <property type="evidence" value="ECO:0007669"/>
    <property type="project" value="UniProtKB-KW"/>
</dbReference>
<evidence type="ECO:0000313" key="13">
    <source>
        <dbReference type="EMBL" id="QPG75818.1"/>
    </source>
</evidence>
<dbReference type="Gene3D" id="3.40.50.300">
    <property type="entry name" value="P-loop containing nucleotide triphosphate hydrolases"/>
    <property type="match status" value="2"/>
</dbReference>
<dbReference type="SMART" id="SM00487">
    <property type="entry name" value="DEXDc"/>
    <property type="match status" value="1"/>
</dbReference>
<dbReference type="GO" id="GO:0071826">
    <property type="term" value="P:protein-RNA complex organization"/>
    <property type="evidence" value="ECO:0007669"/>
    <property type="project" value="UniProtKB-ARBA"/>
</dbReference>
<dbReference type="SUPFAM" id="SSF52540">
    <property type="entry name" value="P-loop containing nucleoside triphosphate hydrolases"/>
    <property type="match status" value="1"/>
</dbReference>
<feature type="domain" description="Helicase C-terminal" evidence="12">
    <location>
        <begin position="469"/>
        <end position="644"/>
    </location>
</feature>
<keyword evidence="2" id="KW-0507">mRNA processing</keyword>
<evidence type="ECO:0000256" key="1">
    <source>
        <dbReference type="ARBA" id="ARBA00012552"/>
    </source>
</evidence>
<evidence type="ECO:0000256" key="5">
    <source>
        <dbReference type="ARBA" id="ARBA00022806"/>
    </source>
</evidence>
<evidence type="ECO:0000259" key="12">
    <source>
        <dbReference type="PROSITE" id="PS51194"/>
    </source>
</evidence>
<dbReference type="GO" id="GO:0016787">
    <property type="term" value="F:hydrolase activity"/>
    <property type="evidence" value="ECO:0007669"/>
    <property type="project" value="UniProtKB-KW"/>
</dbReference>
<evidence type="ECO:0000256" key="8">
    <source>
        <dbReference type="ARBA" id="ARBA00038040"/>
    </source>
</evidence>
<dbReference type="PROSITE" id="PS51194">
    <property type="entry name" value="HELICASE_CTER"/>
    <property type="match status" value="1"/>
</dbReference>
<dbReference type="CDD" id="cd18791">
    <property type="entry name" value="SF2_C_RHA"/>
    <property type="match status" value="1"/>
</dbReference>
<dbReference type="GO" id="GO:0005681">
    <property type="term" value="C:spliceosomal complex"/>
    <property type="evidence" value="ECO:0007669"/>
    <property type="project" value="UniProtKB-ARBA"/>
</dbReference>
<comment type="catalytic activity">
    <reaction evidence="9">
        <text>ATP + H2O = ADP + phosphate + H(+)</text>
        <dbReference type="Rhea" id="RHEA:13065"/>
        <dbReference type="ChEBI" id="CHEBI:15377"/>
        <dbReference type="ChEBI" id="CHEBI:15378"/>
        <dbReference type="ChEBI" id="CHEBI:30616"/>
        <dbReference type="ChEBI" id="CHEBI:43474"/>
        <dbReference type="ChEBI" id="CHEBI:456216"/>
        <dbReference type="EC" id="3.6.4.13"/>
    </reaction>
</comment>
<dbReference type="InterPro" id="IPR001650">
    <property type="entry name" value="Helicase_C-like"/>
</dbReference>
<dbReference type="SMART" id="SM00847">
    <property type="entry name" value="HA2"/>
    <property type="match status" value="1"/>
</dbReference>
<dbReference type="InterPro" id="IPR007502">
    <property type="entry name" value="Helicase-assoc_dom"/>
</dbReference>
<name>A0A875S4E1_EENNA</name>
<dbReference type="Pfam" id="PF07717">
    <property type="entry name" value="OB_NTP_bind"/>
    <property type="match status" value="1"/>
</dbReference>
<dbReference type="InterPro" id="IPR011545">
    <property type="entry name" value="DEAD/DEAH_box_helicase_dom"/>
</dbReference>
<dbReference type="InterPro" id="IPR048333">
    <property type="entry name" value="HA2_WH"/>
</dbReference>
<keyword evidence="3" id="KW-0547">Nucleotide-binding</keyword>
<dbReference type="EMBL" id="CP064814">
    <property type="protein sequence ID" value="QPG75818.1"/>
    <property type="molecule type" value="Genomic_DNA"/>
</dbReference>
<feature type="compositionally biased region" description="Basic and acidic residues" evidence="10">
    <location>
        <begin position="210"/>
        <end position="227"/>
    </location>
</feature>
<feature type="region of interest" description="Disordered" evidence="10">
    <location>
        <begin position="47"/>
        <end position="70"/>
    </location>
</feature>
<dbReference type="EC" id="3.6.4.13" evidence="1"/>
<dbReference type="GO" id="GO:0034458">
    <property type="term" value="F:3'-5' RNA helicase activity"/>
    <property type="evidence" value="ECO:0007669"/>
    <property type="project" value="TreeGrafter"/>
</dbReference>
<accession>A0A875S4E1</accession>